<dbReference type="GeneTree" id="ENSGT00940000167837"/>
<feature type="region of interest" description="Disordered" evidence="1">
    <location>
        <begin position="18"/>
        <end position="67"/>
    </location>
</feature>
<dbReference type="Proteomes" id="UP000001073">
    <property type="component" value="Chromosome 8"/>
</dbReference>
<organism evidence="2 3">
    <name type="scientific">Nomascus leucogenys</name>
    <name type="common">Northern white-cheeked gibbon</name>
    <name type="synonym">Hylobates leucogenys</name>
    <dbReference type="NCBI Taxonomy" id="61853"/>
    <lineage>
        <taxon>Eukaryota</taxon>
        <taxon>Metazoa</taxon>
        <taxon>Chordata</taxon>
        <taxon>Craniata</taxon>
        <taxon>Vertebrata</taxon>
        <taxon>Euteleostomi</taxon>
        <taxon>Mammalia</taxon>
        <taxon>Eutheria</taxon>
        <taxon>Euarchontoglires</taxon>
        <taxon>Primates</taxon>
        <taxon>Haplorrhini</taxon>
        <taxon>Catarrhini</taxon>
        <taxon>Hylobatidae</taxon>
        <taxon>Nomascus</taxon>
    </lineage>
</organism>
<dbReference type="STRING" id="61853.ENSNLEP00000029132"/>
<accession>A0A2I3GCV6</accession>
<dbReference type="AlphaFoldDB" id="A0A2I3GCV6"/>
<dbReference type="EMBL" id="ADFV01016360">
    <property type="status" value="NOT_ANNOTATED_CDS"/>
    <property type="molecule type" value="Genomic_DNA"/>
</dbReference>
<protein>
    <submittedName>
        <fullName evidence="2">High mobility group nucleosomal binding domain 4</fullName>
    </submittedName>
</protein>
<reference evidence="2" key="3">
    <citation type="submission" date="2025-09" db="UniProtKB">
        <authorList>
            <consortium name="Ensembl"/>
        </authorList>
    </citation>
    <scope>IDENTIFICATION</scope>
</reference>
<name>A0A2I3GCV6_NOMLE</name>
<feature type="compositionally biased region" description="Basic and acidic residues" evidence="1">
    <location>
        <begin position="28"/>
        <end position="41"/>
    </location>
</feature>
<reference evidence="2 3" key="1">
    <citation type="submission" date="2012-10" db="EMBL/GenBank/DDBJ databases">
        <authorList>
            <consortium name="Gibbon Genome Sequencing Consortium"/>
        </authorList>
    </citation>
    <scope>NUCLEOTIDE SEQUENCE [LARGE SCALE GENOMIC DNA]</scope>
</reference>
<sequence length="93" mass="10637">MSHRGDQHGCLLNQLLQNQSPGLKRPLQRRERSFPKGERGKQMLARMGTTLQKTEMPLHSSPRKQKALGMPSEMSIFDSSVLIVTLLFEILFF</sequence>
<evidence type="ECO:0000313" key="3">
    <source>
        <dbReference type="Proteomes" id="UP000001073"/>
    </source>
</evidence>
<proteinExistence type="predicted"/>
<keyword evidence="3" id="KW-1185">Reference proteome</keyword>
<reference evidence="2" key="2">
    <citation type="submission" date="2025-08" db="UniProtKB">
        <authorList>
            <consortium name="Ensembl"/>
        </authorList>
    </citation>
    <scope>IDENTIFICATION</scope>
</reference>
<dbReference type="InParanoid" id="A0A2I3GCV6"/>
<evidence type="ECO:0000256" key="1">
    <source>
        <dbReference type="SAM" id="MobiDB-lite"/>
    </source>
</evidence>
<dbReference type="OMA" id="MPSELCE"/>
<gene>
    <name evidence="2" type="primary">HMGN4</name>
</gene>
<dbReference type="Ensembl" id="ENSNLET00000052348.1">
    <property type="protein sequence ID" value="ENSNLEP00000029132.1"/>
    <property type="gene ID" value="ENSNLEG00000027991.1"/>
</dbReference>
<evidence type="ECO:0000313" key="2">
    <source>
        <dbReference type="Ensembl" id="ENSNLEP00000029132.1"/>
    </source>
</evidence>